<name>A0A2N5S420_9BASI</name>
<evidence type="ECO:0000313" key="1">
    <source>
        <dbReference type="EMBL" id="PLW07993.1"/>
    </source>
</evidence>
<dbReference type="PANTHER" id="PTHR33266:SF1">
    <property type="entry name" value="F-BOX DOMAIN-CONTAINING PROTEIN"/>
    <property type="match status" value="1"/>
</dbReference>
<dbReference type="OrthoDB" id="2517429at2759"/>
<dbReference type="AlphaFoldDB" id="A0A2N5S420"/>
<organism evidence="1 2">
    <name type="scientific">Puccinia coronata f. sp. avenae</name>
    <dbReference type="NCBI Taxonomy" id="200324"/>
    <lineage>
        <taxon>Eukaryota</taxon>
        <taxon>Fungi</taxon>
        <taxon>Dikarya</taxon>
        <taxon>Basidiomycota</taxon>
        <taxon>Pucciniomycotina</taxon>
        <taxon>Pucciniomycetes</taxon>
        <taxon>Pucciniales</taxon>
        <taxon>Pucciniaceae</taxon>
        <taxon>Puccinia</taxon>
    </lineage>
</organism>
<evidence type="ECO:0000313" key="2">
    <source>
        <dbReference type="Proteomes" id="UP000235388"/>
    </source>
</evidence>
<proteinExistence type="predicted"/>
<reference evidence="1 2" key="1">
    <citation type="submission" date="2017-11" db="EMBL/GenBank/DDBJ databases">
        <title>De novo assembly and phasing of dikaryotic genomes from two isolates of Puccinia coronata f. sp. avenae, the causal agent of oat crown rust.</title>
        <authorList>
            <person name="Miller M.E."/>
            <person name="Zhang Y."/>
            <person name="Omidvar V."/>
            <person name="Sperschneider J."/>
            <person name="Schwessinger B."/>
            <person name="Raley C."/>
            <person name="Palmer J.M."/>
            <person name="Garnica D."/>
            <person name="Upadhyaya N."/>
            <person name="Rathjen J."/>
            <person name="Taylor J.M."/>
            <person name="Park R.F."/>
            <person name="Dodds P.N."/>
            <person name="Hirsch C.D."/>
            <person name="Kianian S.F."/>
            <person name="Figueroa M."/>
        </authorList>
    </citation>
    <scope>NUCLEOTIDE SEQUENCE [LARGE SCALE GENOMIC DNA]</scope>
    <source>
        <strain evidence="1">12NC29</strain>
    </source>
</reference>
<dbReference type="STRING" id="200324.A0A2N5S420"/>
<protein>
    <submittedName>
        <fullName evidence="1">Uncharacterized protein</fullName>
    </submittedName>
</protein>
<comment type="caution">
    <text evidence="1">The sequence shown here is derived from an EMBL/GenBank/DDBJ whole genome shotgun (WGS) entry which is preliminary data.</text>
</comment>
<accession>A0A2N5S420</accession>
<dbReference type="PANTHER" id="PTHR33266">
    <property type="entry name" value="CHROMOSOME 15, WHOLE GENOME SHOTGUN SEQUENCE"/>
    <property type="match status" value="1"/>
</dbReference>
<sequence>MRFAALVLWLKIQSDQLIAKASQLAFLFHHPKLSGNTEIDHNKRVKALNCFKLSQAESILETAPTPATTQLVQREYVVQGYSKTYLNHDDIVIPTLKTLQEYAKNWAPANYLAPYTSPIGPSMNGKTRLLMELSNHICVVYIFICPKTSSGHPPRLEYASCILLDTETESLEKTCKLLLLAILQAVDDFFSTQRTDKVPKEERMQKMD</sequence>
<dbReference type="EMBL" id="PGCJ01001189">
    <property type="protein sequence ID" value="PLW07993.1"/>
    <property type="molecule type" value="Genomic_DNA"/>
</dbReference>
<dbReference type="Proteomes" id="UP000235388">
    <property type="component" value="Unassembled WGS sequence"/>
</dbReference>
<gene>
    <name evidence="1" type="ORF">PCANC_23323</name>
</gene>
<keyword evidence="2" id="KW-1185">Reference proteome</keyword>